<accession>A0ABP7USL3</accession>
<name>A0ABP7USL3_9FLAO</name>
<evidence type="ECO:0000313" key="1">
    <source>
        <dbReference type="EMBL" id="GAA4051408.1"/>
    </source>
</evidence>
<dbReference type="EMBL" id="BAABCS010000016">
    <property type="protein sequence ID" value="GAA4051408.1"/>
    <property type="molecule type" value="Genomic_DNA"/>
</dbReference>
<proteinExistence type="predicted"/>
<dbReference type="Proteomes" id="UP001500426">
    <property type="component" value="Unassembled WGS sequence"/>
</dbReference>
<organism evidence="1 2">
    <name type="scientific">Flavobacterium chungnamense</name>
    <dbReference type="NCBI Taxonomy" id="706182"/>
    <lineage>
        <taxon>Bacteria</taxon>
        <taxon>Pseudomonadati</taxon>
        <taxon>Bacteroidota</taxon>
        <taxon>Flavobacteriia</taxon>
        <taxon>Flavobacteriales</taxon>
        <taxon>Flavobacteriaceae</taxon>
        <taxon>Flavobacterium</taxon>
    </lineage>
</organism>
<dbReference type="InterPro" id="IPR032286">
    <property type="entry name" value="DUF4837"/>
</dbReference>
<dbReference type="PROSITE" id="PS51257">
    <property type="entry name" value="PROKAR_LIPOPROTEIN"/>
    <property type="match status" value="1"/>
</dbReference>
<reference evidence="2" key="1">
    <citation type="journal article" date="2019" name="Int. J. Syst. Evol. Microbiol.">
        <title>The Global Catalogue of Microorganisms (GCM) 10K type strain sequencing project: providing services to taxonomists for standard genome sequencing and annotation.</title>
        <authorList>
            <consortium name="The Broad Institute Genomics Platform"/>
            <consortium name="The Broad Institute Genome Sequencing Center for Infectious Disease"/>
            <person name="Wu L."/>
            <person name="Ma J."/>
        </authorList>
    </citation>
    <scope>NUCLEOTIDE SEQUENCE [LARGE SCALE GENOMIC DNA]</scope>
    <source>
        <strain evidence="2">JCM 17068</strain>
    </source>
</reference>
<dbReference type="RefSeq" id="WP_345093579.1">
    <property type="nucleotide sequence ID" value="NZ_BAABCS010000016.1"/>
</dbReference>
<sequence length="327" mass="37676">MNKALFLFSIVVIFLTSCDSKEVKNTSETSRKTNEVAVIIDDQLWNGEIGDSVRNKFASPVVGLPQEEPIFTLNQYPVKLLEGFMSNSRNIIVVKKEAKSQFRIENNEYANPQVVVHVSGKTVQEILDTIQANDSLIISRIKTSEIKVFQDRIKKDSVLDFKKVAEKFNIKINIPSKYRMVMHGKRFIWFKKDITSGNMSLVFYQVPLNSIKDNSKAVNRIIQIRDSIGRIYIHGAVPKTRMITEPAFSPYFSKTKIFNKETFETKGNWELLHESMNGPFINYAIIDKTNNRILIIEGFCYAPSKQKRDLMFELESIIKSVQFLKKK</sequence>
<dbReference type="Pfam" id="PF16125">
    <property type="entry name" value="DUF4837"/>
    <property type="match status" value="1"/>
</dbReference>
<protein>
    <submittedName>
        <fullName evidence="1">DUF4837 family protein</fullName>
    </submittedName>
</protein>
<comment type="caution">
    <text evidence="1">The sequence shown here is derived from an EMBL/GenBank/DDBJ whole genome shotgun (WGS) entry which is preliminary data.</text>
</comment>
<gene>
    <name evidence="1" type="ORF">GCM10022388_16930</name>
</gene>
<keyword evidence="2" id="KW-1185">Reference proteome</keyword>
<evidence type="ECO:0000313" key="2">
    <source>
        <dbReference type="Proteomes" id="UP001500426"/>
    </source>
</evidence>